<feature type="region of interest" description="Disordered" evidence="1">
    <location>
        <begin position="50"/>
        <end position="97"/>
    </location>
</feature>
<sequence length="97" mass="11242">KFNDRDAYYYTRRVKGAIHTRLHPDNINKDSGIEIPKAWMPTIKKHNKWRAVRQQTTGEKSPNTVSSPNRHKMTEMKSTSRATKPLFLKSAKESKSS</sequence>
<organism evidence="2 3">
    <name type="scientific">Pocillopora damicornis</name>
    <name type="common">Cauliflower coral</name>
    <name type="synonym">Millepora damicornis</name>
    <dbReference type="NCBI Taxonomy" id="46731"/>
    <lineage>
        <taxon>Eukaryota</taxon>
        <taxon>Metazoa</taxon>
        <taxon>Cnidaria</taxon>
        <taxon>Anthozoa</taxon>
        <taxon>Hexacorallia</taxon>
        <taxon>Scleractinia</taxon>
        <taxon>Astrocoeniina</taxon>
        <taxon>Pocilloporidae</taxon>
        <taxon>Pocillopora</taxon>
    </lineage>
</organism>
<feature type="compositionally biased region" description="Polar residues" evidence="1">
    <location>
        <begin position="53"/>
        <end position="68"/>
    </location>
</feature>
<dbReference type="Proteomes" id="UP000275408">
    <property type="component" value="Unassembled WGS sequence"/>
</dbReference>
<protein>
    <submittedName>
        <fullName evidence="2">Uncharacterized protein</fullName>
    </submittedName>
</protein>
<feature type="non-terminal residue" evidence="2">
    <location>
        <position position="97"/>
    </location>
</feature>
<proteinExistence type="predicted"/>
<evidence type="ECO:0000313" key="3">
    <source>
        <dbReference type="Proteomes" id="UP000275408"/>
    </source>
</evidence>
<name>A0A3M6V7B4_POCDA</name>
<accession>A0A3M6V7B4</accession>
<feature type="non-terminal residue" evidence="2">
    <location>
        <position position="1"/>
    </location>
</feature>
<comment type="caution">
    <text evidence="2">The sequence shown here is derived from an EMBL/GenBank/DDBJ whole genome shotgun (WGS) entry which is preliminary data.</text>
</comment>
<keyword evidence="3" id="KW-1185">Reference proteome</keyword>
<dbReference type="EMBL" id="RCHS01000005">
    <property type="protein sequence ID" value="RMX61571.1"/>
    <property type="molecule type" value="Genomic_DNA"/>
</dbReference>
<evidence type="ECO:0000313" key="2">
    <source>
        <dbReference type="EMBL" id="RMX61571.1"/>
    </source>
</evidence>
<evidence type="ECO:0000256" key="1">
    <source>
        <dbReference type="SAM" id="MobiDB-lite"/>
    </source>
</evidence>
<gene>
    <name evidence="2" type="ORF">pdam_00020435</name>
</gene>
<reference evidence="2 3" key="1">
    <citation type="journal article" date="2018" name="Sci. Rep.">
        <title>Comparative analysis of the Pocillopora damicornis genome highlights role of immune system in coral evolution.</title>
        <authorList>
            <person name="Cunning R."/>
            <person name="Bay R.A."/>
            <person name="Gillette P."/>
            <person name="Baker A.C."/>
            <person name="Traylor-Knowles N."/>
        </authorList>
    </citation>
    <scope>NUCLEOTIDE SEQUENCE [LARGE SCALE GENOMIC DNA]</scope>
    <source>
        <strain evidence="2">RSMAS</strain>
        <tissue evidence="2">Whole animal</tissue>
    </source>
</reference>
<dbReference type="AlphaFoldDB" id="A0A3M6V7B4"/>